<evidence type="ECO:0000313" key="3">
    <source>
        <dbReference type="EMBL" id="TPX44278.1"/>
    </source>
</evidence>
<sequence length="472" mass="52335">MRSKPRMPAKQRTTIWTLVVFQLMACTFNPALAMDGREIVPSGSAGRHRSRVRHGRMGSSYGGITRDAIGYGDMMGGSSGISGMDEPHDTGTSQHGASSSRHDTPLPLPIDLAKFTGILQEMQQQCHDSINQCETKANALQSLAKNFQRILRASSRINQQQSESEIQDNMVTIDEMLGEVGKIIELTTNFKDLVMAGAGEWMDGIMHEIKLSMDLADGMSTLKDIQKQSASWNDLCQRNAKRLRSLAKDFKRILEASRGIIARQSESEIDSGMIIITGILYEASRKIVEWTVDAQDPVMTAANEWMGKTVDILEASMPPPQFKVVSEEIEQMFENVNEILDECDTSTAKSLTDIVAGLQGMWTTMQSKSGRALSLALDEFFQELNAVLRSIYKECGRESWKIQEALEFGHLGLKSHLSAYGSWEDPSECSKCGTFIGVGQREKLSCHHFVHPGCWRSRKPCARCVAEAGQNS</sequence>
<dbReference type="Proteomes" id="UP000320475">
    <property type="component" value="Unassembled WGS sequence"/>
</dbReference>
<keyword evidence="2" id="KW-0732">Signal</keyword>
<accession>A0A507CYX9</accession>
<dbReference type="OrthoDB" id="8062037at2759"/>
<dbReference type="VEuPathDB" id="FungiDB:SeMB42_g07160"/>
<protein>
    <recommendedName>
        <fullName evidence="5">RING-type domain-containing protein</fullName>
    </recommendedName>
</protein>
<evidence type="ECO:0000256" key="1">
    <source>
        <dbReference type="SAM" id="MobiDB-lite"/>
    </source>
</evidence>
<gene>
    <name evidence="3" type="ORF">SeLEV6574_g04590</name>
</gene>
<evidence type="ECO:0000256" key="2">
    <source>
        <dbReference type="SAM" id="SignalP"/>
    </source>
</evidence>
<feature type="signal peptide" evidence="2">
    <location>
        <begin position="1"/>
        <end position="33"/>
    </location>
</feature>
<name>A0A507CYX9_9FUNG</name>
<feature type="region of interest" description="Disordered" evidence="1">
    <location>
        <begin position="78"/>
        <end position="106"/>
    </location>
</feature>
<evidence type="ECO:0008006" key="5">
    <source>
        <dbReference type="Google" id="ProtNLM"/>
    </source>
</evidence>
<dbReference type="EMBL" id="QEAM01000189">
    <property type="protein sequence ID" value="TPX44278.1"/>
    <property type="molecule type" value="Genomic_DNA"/>
</dbReference>
<comment type="caution">
    <text evidence="3">The sequence shown here is derived from an EMBL/GenBank/DDBJ whole genome shotgun (WGS) entry which is preliminary data.</text>
</comment>
<dbReference type="AlphaFoldDB" id="A0A507CYX9"/>
<reference evidence="3 4" key="1">
    <citation type="journal article" date="2019" name="Sci. Rep.">
        <title>Comparative genomics of chytrid fungi reveal insights into the obligate biotrophic and pathogenic lifestyle of Synchytrium endobioticum.</title>
        <authorList>
            <person name="van de Vossenberg B.T.L.H."/>
            <person name="Warris S."/>
            <person name="Nguyen H.D.T."/>
            <person name="van Gent-Pelzer M.P.E."/>
            <person name="Joly D.L."/>
            <person name="van de Geest H.C."/>
            <person name="Bonants P.J.M."/>
            <person name="Smith D.S."/>
            <person name="Levesque C.A."/>
            <person name="van der Lee T.A.J."/>
        </authorList>
    </citation>
    <scope>NUCLEOTIDE SEQUENCE [LARGE SCALE GENOMIC DNA]</scope>
    <source>
        <strain evidence="3 4">LEV6574</strain>
    </source>
</reference>
<feature type="compositionally biased region" description="Polar residues" evidence="1">
    <location>
        <begin position="90"/>
        <end position="99"/>
    </location>
</feature>
<dbReference type="VEuPathDB" id="FungiDB:SeMB42_g04041"/>
<feature type="chain" id="PRO_5021499610" description="RING-type domain-containing protein" evidence="2">
    <location>
        <begin position="34"/>
        <end position="472"/>
    </location>
</feature>
<organism evidence="3 4">
    <name type="scientific">Synchytrium endobioticum</name>
    <dbReference type="NCBI Taxonomy" id="286115"/>
    <lineage>
        <taxon>Eukaryota</taxon>
        <taxon>Fungi</taxon>
        <taxon>Fungi incertae sedis</taxon>
        <taxon>Chytridiomycota</taxon>
        <taxon>Chytridiomycota incertae sedis</taxon>
        <taxon>Chytridiomycetes</taxon>
        <taxon>Synchytriales</taxon>
        <taxon>Synchytriaceae</taxon>
        <taxon>Synchytrium</taxon>
    </lineage>
</organism>
<evidence type="ECO:0000313" key="4">
    <source>
        <dbReference type="Proteomes" id="UP000320475"/>
    </source>
</evidence>
<proteinExistence type="predicted"/>